<proteinExistence type="predicted"/>
<keyword evidence="1" id="KW-0802">TPR repeat</keyword>
<evidence type="ECO:0000313" key="4">
    <source>
        <dbReference type="Proteomes" id="UP000325787"/>
    </source>
</evidence>
<dbReference type="PANTHER" id="PTHR47691">
    <property type="entry name" value="REGULATOR-RELATED"/>
    <property type="match status" value="1"/>
</dbReference>
<dbReference type="RefSeq" id="WP_033432433.1">
    <property type="nucleotide sequence ID" value="NZ_CP034550.1"/>
</dbReference>
<feature type="repeat" description="TPR" evidence="1">
    <location>
        <begin position="702"/>
        <end position="735"/>
    </location>
</feature>
<feature type="coiled-coil region" evidence="2">
    <location>
        <begin position="588"/>
        <end position="618"/>
    </location>
</feature>
<dbReference type="InterPro" id="IPR011990">
    <property type="entry name" value="TPR-like_helical_dom_sf"/>
</dbReference>
<keyword evidence="4" id="KW-1185">Reference proteome</keyword>
<dbReference type="SUPFAM" id="SSF52540">
    <property type="entry name" value="P-loop containing nucleoside triphosphate hydrolases"/>
    <property type="match status" value="1"/>
</dbReference>
<reference evidence="4" key="1">
    <citation type="journal article" date="2021" name="Curr. Microbiol.">
        <title>Complete genome of nocamycin-producing strain Saccharothrix syringae NRRL B-16468 reveals the biosynthetic potential for secondary metabolites.</title>
        <authorList>
            <person name="Mo X."/>
            <person name="Yang S."/>
        </authorList>
    </citation>
    <scope>NUCLEOTIDE SEQUENCE [LARGE SCALE GENOMIC DNA]</scope>
    <source>
        <strain evidence="4">ATCC 51364 / DSM 43886 / JCM 6844 / KCTC 9398 / NBRC 14523 / NRRL B-16468 / INA 2240</strain>
    </source>
</reference>
<protein>
    <submittedName>
        <fullName evidence="3">Tetratricopeptide repeat protein</fullName>
    </submittedName>
</protein>
<dbReference type="OrthoDB" id="7628974at2"/>
<sequence length="790" mass="85268">MTEAGRTAITRFVDELKRLRRLAGDPSLNRLAALTADLDHPLPRSTISDKLNARSLPEWEFVASFVTACAAHAGQLGAPLPPEVADPDRWADRHLRMLRAVDGANAAGRLAASARAGLERHVPAAVPRQLPAAPRHFAGRQAELAVLDRVAEQVGAPGGTVVVSALGGTAGIGKTALALHWARRAADRFPDGHLYVNLRGYGPGAPLTPTEAVRVLLDAFAVPPPEVPTTLDGQTGLYRSLLAGRRVLVLLDDARDAEQVRPLLPGSAGCLVLVTSRDRLAGLVAVEGAHPLRLDPLTPAEARTVLADRVGPHRVHAEPDAADRITAACAGLPLGLAIVAARAACHPDFPLADLAAELTAGRGLDAFAGTDRAVDVRTVFSWSYRALDPATARLFRLLGHHPGPDVGTAAAAGLAATGTREARRLLRELADAHLLTEHRPGRFACHDLLRAYAEELAEDQDGAEGRAAATHRLLDHYLRTADRASRLLDPYRAALDLPEPAPGSAPEQPADTEGALAWFAAERRVLLALLAREHPGFEAHVHRLARALSAYLYRAGYWPDWVAAEETALRAARRGGDRRDQAQAHRGVARAYLRLDREDEALDQLRQALERYADLDDRVGQAHTRLNLAEVCDHAGRHAEALRHARSALDDYRAADHRAGQAKALNSIGWTLGRQGRHREAVDHCREALALQLGLGDRDGAADTLDSLGHAYHQLRDHDQARAFYQEAARLYRETGNRPEEGLTLDQLGDVVAAAGDLDAARHTWRRAADLLERVGPAERVDAIRAKLAR</sequence>
<dbReference type="EMBL" id="CP034550">
    <property type="protein sequence ID" value="QFZ20154.1"/>
    <property type="molecule type" value="Genomic_DNA"/>
</dbReference>
<dbReference type="SMART" id="SM00028">
    <property type="entry name" value="TPR"/>
    <property type="match status" value="5"/>
</dbReference>
<dbReference type="SUPFAM" id="SSF48452">
    <property type="entry name" value="TPR-like"/>
    <property type="match status" value="2"/>
</dbReference>
<dbReference type="InterPro" id="IPR027417">
    <property type="entry name" value="P-loop_NTPase"/>
</dbReference>
<evidence type="ECO:0000256" key="1">
    <source>
        <dbReference type="PROSITE-ProRule" id="PRU00339"/>
    </source>
</evidence>
<dbReference type="Gene3D" id="1.25.40.10">
    <property type="entry name" value="Tetratricopeptide repeat domain"/>
    <property type="match status" value="1"/>
</dbReference>
<gene>
    <name evidence="3" type="ORF">EKG83_24540</name>
</gene>
<accession>A0A5Q0H2Q3</accession>
<name>A0A5Q0H2Q3_SACSY</name>
<dbReference type="AlphaFoldDB" id="A0A5Q0H2Q3"/>
<evidence type="ECO:0000256" key="2">
    <source>
        <dbReference type="SAM" id="Coils"/>
    </source>
</evidence>
<dbReference type="KEGG" id="ssyi:EKG83_24540"/>
<dbReference type="GO" id="GO:0043531">
    <property type="term" value="F:ADP binding"/>
    <property type="evidence" value="ECO:0007669"/>
    <property type="project" value="InterPro"/>
</dbReference>
<dbReference type="PROSITE" id="PS50005">
    <property type="entry name" value="TPR"/>
    <property type="match status" value="2"/>
</dbReference>
<dbReference type="Gene3D" id="3.40.50.300">
    <property type="entry name" value="P-loop containing nucleotide triphosphate hydrolases"/>
    <property type="match status" value="1"/>
</dbReference>
<keyword evidence="2" id="KW-0175">Coiled coil</keyword>
<dbReference type="Pfam" id="PF13424">
    <property type="entry name" value="TPR_12"/>
    <property type="match status" value="2"/>
</dbReference>
<feature type="repeat" description="TPR" evidence="1">
    <location>
        <begin position="582"/>
        <end position="615"/>
    </location>
</feature>
<dbReference type="PRINTS" id="PR00364">
    <property type="entry name" value="DISEASERSIST"/>
</dbReference>
<dbReference type="Proteomes" id="UP000325787">
    <property type="component" value="Chromosome"/>
</dbReference>
<dbReference type="InterPro" id="IPR019734">
    <property type="entry name" value="TPR_rpt"/>
</dbReference>
<evidence type="ECO:0000313" key="3">
    <source>
        <dbReference type="EMBL" id="QFZ20154.1"/>
    </source>
</evidence>
<dbReference type="PANTHER" id="PTHR47691:SF3">
    <property type="entry name" value="HTH-TYPE TRANSCRIPTIONAL REGULATOR RV0890C-RELATED"/>
    <property type="match status" value="1"/>
</dbReference>
<organism evidence="3 4">
    <name type="scientific">Saccharothrix syringae</name>
    <name type="common">Nocardiopsis syringae</name>
    <dbReference type="NCBI Taxonomy" id="103733"/>
    <lineage>
        <taxon>Bacteria</taxon>
        <taxon>Bacillati</taxon>
        <taxon>Actinomycetota</taxon>
        <taxon>Actinomycetes</taxon>
        <taxon>Pseudonocardiales</taxon>
        <taxon>Pseudonocardiaceae</taxon>
        <taxon>Saccharothrix</taxon>
    </lineage>
</organism>